<keyword evidence="3" id="KW-1133">Transmembrane helix</keyword>
<dbReference type="SMART" id="SM00406">
    <property type="entry name" value="IGv"/>
    <property type="match status" value="4"/>
</dbReference>
<accession>A0ABD1JGM2</accession>
<dbReference type="InterPro" id="IPR013783">
    <property type="entry name" value="Ig-like_fold"/>
</dbReference>
<feature type="domain" description="Ig-like" evidence="5">
    <location>
        <begin position="458"/>
        <end position="549"/>
    </location>
</feature>
<evidence type="ECO:0000256" key="3">
    <source>
        <dbReference type="SAM" id="Phobius"/>
    </source>
</evidence>
<feature type="region of interest" description="Disordered" evidence="2">
    <location>
        <begin position="858"/>
        <end position="921"/>
    </location>
</feature>
<feature type="domain" description="Ig-like" evidence="5">
    <location>
        <begin position="391"/>
        <end position="450"/>
    </location>
</feature>
<dbReference type="InterPro" id="IPR013106">
    <property type="entry name" value="Ig_V-set"/>
</dbReference>
<organism evidence="6 7">
    <name type="scientific">Coilia grayii</name>
    <name type="common">Gray's grenadier anchovy</name>
    <dbReference type="NCBI Taxonomy" id="363190"/>
    <lineage>
        <taxon>Eukaryota</taxon>
        <taxon>Metazoa</taxon>
        <taxon>Chordata</taxon>
        <taxon>Craniata</taxon>
        <taxon>Vertebrata</taxon>
        <taxon>Euteleostomi</taxon>
        <taxon>Actinopterygii</taxon>
        <taxon>Neopterygii</taxon>
        <taxon>Teleostei</taxon>
        <taxon>Clupei</taxon>
        <taxon>Clupeiformes</taxon>
        <taxon>Clupeoidei</taxon>
        <taxon>Engraulidae</taxon>
        <taxon>Coilinae</taxon>
        <taxon>Coilia</taxon>
    </lineage>
</organism>
<dbReference type="Gene3D" id="2.60.40.10">
    <property type="entry name" value="Immunoglobulins"/>
    <property type="match status" value="5"/>
</dbReference>
<dbReference type="PANTHER" id="PTHR46013:SF4">
    <property type="entry name" value="B-CELL RECEPTOR CD22-RELATED"/>
    <property type="match status" value="1"/>
</dbReference>
<evidence type="ECO:0000256" key="2">
    <source>
        <dbReference type="SAM" id="MobiDB-lite"/>
    </source>
</evidence>
<dbReference type="InterPro" id="IPR036179">
    <property type="entry name" value="Ig-like_dom_sf"/>
</dbReference>
<dbReference type="SMART" id="SM00408">
    <property type="entry name" value="IGc2"/>
    <property type="match status" value="4"/>
</dbReference>
<feature type="transmembrane region" description="Helical" evidence="3">
    <location>
        <begin position="562"/>
        <end position="587"/>
    </location>
</feature>
<dbReference type="InterPro" id="IPR003599">
    <property type="entry name" value="Ig_sub"/>
</dbReference>
<dbReference type="InterPro" id="IPR007110">
    <property type="entry name" value="Ig-like_dom"/>
</dbReference>
<sequence length="1025" mass="112456">MKILLILLLCLQPGVYSVESVIRVTGYVGGSAEIRCPYDGGYETNSKYLCRGECPASWIFDTKDIPVESKEGQTTASNGRFTLHDDTTARVFTVTITGLTAKDSGKYWCGVTTGFGMRDEYTKVQLHVIRASNLNINDAIAHPSPSRVSIDPVYQIMSPVPAKEARAASVRSDNNVAFTEKSVVLCLRSSLSPADVSGVYRQRTGLQVGSSARGAAVKEEDDVTLTCKTTCSLTSSPSFIWSKDGRPVEKKRQSTSNQLQLHAVSREDEGSYTCAVRGHDDLPSPPVRLKVHCKKDVTSNKDNVKEGDNVTLTCKTTCSLSASTSFIWSKDGRPVEKKKQSTSNQLQLHPVSRGDEGNYTCAVRGHEDLPSPPFRLNVHCLHTVQKDKDKVKEGDIVTLTCNTTCPLGGSTSFIWSKDGHPVEKKQSTNNQLQLHPITYRENGSYTCAVTGHERLPSPPLLLTFVCQTFVTLATDKVYEGDNVTLTCKTTCPLGGSTLFIWSKDGHPVEKKRQSTSNQLQLHPVSREDAGSYACAVHAHDASSEPFVLNVVAVLRISLTHPLLWAALCGGVIVAVCGGVAFICVLCCERLNPNTTQPDADYQNMNPNTTQPDPVYQSLNPNTIQPDPIYQSLSPNTSHPDADYQNMNPNTTQPDPVYQSLNPNTIQPDTIYQSLSPNTSHPDAGLNPNTTQPDAVYQSLNPNTTKPDPVYQSLNPNTRQPDAVYQSLSPNTSHPDADYQNMNPNTTQPDPVYQSLNPNTIQPDTIYQSLSPNTSHPDAGLNPNTTQPDAVYQSLNPNTTKPDPVYQSLNPNTRQPDAVYQSLNPNTIQSDAVYQNMNPNTTQPDPSTRAWIPNTTQPDAVYQSLNPNTTQPDAVYQGLNPNTTQPDAVYQSLNPNTTKPDPVYQSLNPNTRQPDAVYQSLNPNTIQPDAVYQSLNPNTIQTDPVYQSLNPNTPSLMQKPEHQHHPNGSSLPEPEPQHPQLDADYQNMNPNTSQPDAVYQSLNPYTTQPYPVYQSLKPNTSQPDAV</sequence>
<keyword evidence="3" id="KW-0812">Transmembrane</keyword>
<dbReference type="SUPFAM" id="SSF48726">
    <property type="entry name" value="Immunoglobulin"/>
    <property type="match status" value="5"/>
</dbReference>
<name>A0ABD1JGM2_9TELE</name>
<evidence type="ECO:0000313" key="6">
    <source>
        <dbReference type="EMBL" id="KAL2086219.1"/>
    </source>
</evidence>
<reference evidence="6 7" key="1">
    <citation type="submission" date="2024-09" db="EMBL/GenBank/DDBJ databases">
        <title>A chromosome-level genome assembly of Gray's grenadier anchovy, Coilia grayii.</title>
        <authorList>
            <person name="Fu Z."/>
        </authorList>
    </citation>
    <scope>NUCLEOTIDE SEQUENCE [LARGE SCALE GENOMIC DNA]</scope>
    <source>
        <strain evidence="6">G4</strain>
        <tissue evidence="6">Muscle</tissue>
    </source>
</reference>
<dbReference type="InterPro" id="IPR013151">
    <property type="entry name" value="Immunoglobulin_dom"/>
</dbReference>
<dbReference type="Pfam" id="PF07686">
    <property type="entry name" value="V-set"/>
    <property type="match status" value="1"/>
</dbReference>
<feature type="region of interest" description="Disordered" evidence="2">
    <location>
        <begin position="595"/>
        <end position="818"/>
    </location>
</feature>
<dbReference type="PANTHER" id="PTHR46013">
    <property type="entry name" value="VASCULAR CELL ADHESION MOLECULE 1"/>
    <property type="match status" value="1"/>
</dbReference>
<evidence type="ECO:0000256" key="1">
    <source>
        <dbReference type="ARBA" id="ARBA00023319"/>
    </source>
</evidence>
<evidence type="ECO:0000259" key="5">
    <source>
        <dbReference type="PROSITE" id="PS50835"/>
    </source>
</evidence>
<feature type="compositionally biased region" description="Polar residues" evidence="2">
    <location>
        <begin position="1015"/>
        <end position="1025"/>
    </location>
</feature>
<keyword evidence="7" id="KW-1185">Reference proteome</keyword>
<evidence type="ECO:0000313" key="7">
    <source>
        <dbReference type="Proteomes" id="UP001591681"/>
    </source>
</evidence>
<dbReference type="CDD" id="cd05716">
    <property type="entry name" value="IgV_pIgR_like"/>
    <property type="match status" value="1"/>
</dbReference>
<feature type="region of interest" description="Disordered" evidence="2">
    <location>
        <begin position="939"/>
        <end position="1025"/>
    </location>
</feature>
<dbReference type="Pfam" id="PF00047">
    <property type="entry name" value="ig"/>
    <property type="match status" value="2"/>
</dbReference>
<evidence type="ECO:0000256" key="4">
    <source>
        <dbReference type="SAM" id="SignalP"/>
    </source>
</evidence>
<dbReference type="Pfam" id="PF13927">
    <property type="entry name" value="Ig_3"/>
    <property type="match status" value="2"/>
</dbReference>
<dbReference type="EMBL" id="JBHFQA010000015">
    <property type="protein sequence ID" value="KAL2086219.1"/>
    <property type="molecule type" value="Genomic_DNA"/>
</dbReference>
<keyword evidence="1" id="KW-0393">Immunoglobulin domain</keyword>
<feature type="compositionally biased region" description="Polar residues" evidence="2">
    <location>
        <begin position="985"/>
        <end position="1008"/>
    </location>
</feature>
<feature type="compositionally biased region" description="Polar residues" evidence="2">
    <location>
        <begin position="878"/>
        <end position="921"/>
    </location>
</feature>
<dbReference type="PROSITE" id="PS50835">
    <property type="entry name" value="IG_LIKE"/>
    <property type="match status" value="5"/>
</dbReference>
<feature type="region of interest" description="Disordered" evidence="2">
    <location>
        <begin position="834"/>
        <end position="853"/>
    </location>
</feature>
<keyword evidence="3" id="KW-0472">Membrane</keyword>
<keyword evidence="4" id="KW-0732">Signal</keyword>
<dbReference type="SMART" id="SM00409">
    <property type="entry name" value="IG"/>
    <property type="match status" value="5"/>
</dbReference>
<feature type="domain" description="Ig-like" evidence="5">
    <location>
        <begin position="193"/>
        <end position="276"/>
    </location>
</feature>
<dbReference type="Proteomes" id="UP001591681">
    <property type="component" value="Unassembled WGS sequence"/>
</dbReference>
<comment type="caution">
    <text evidence="6">The sequence shown here is derived from an EMBL/GenBank/DDBJ whole genome shotgun (WGS) entry which is preliminary data.</text>
</comment>
<feature type="signal peptide" evidence="4">
    <location>
        <begin position="1"/>
        <end position="17"/>
    </location>
</feature>
<feature type="chain" id="PRO_5044797948" description="Ig-like domain-containing protein" evidence="4">
    <location>
        <begin position="18"/>
        <end position="1025"/>
    </location>
</feature>
<dbReference type="InterPro" id="IPR003598">
    <property type="entry name" value="Ig_sub2"/>
</dbReference>
<dbReference type="AlphaFoldDB" id="A0ABD1JGM2"/>
<protein>
    <recommendedName>
        <fullName evidence="5">Ig-like domain-containing protein</fullName>
    </recommendedName>
</protein>
<gene>
    <name evidence="6" type="ORF">ACEWY4_017278</name>
</gene>
<dbReference type="CDD" id="cd00096">
    <property type="entry name" value="Ig"/>
    <property type="match status" value="1"/>
</dbReference>
<feature type="compositionally biased region" description="Polar residues" evidence="2">
    <location>
        <begin position="939"/>
        <end position="955"/>
    </location>
</feature>
<proteinExistence type="predicted"/>
<feature type="domain" description="Ig-like" evidence="5">
    <location>
        <begin position="13"/>
        <end position="125"/>
    </location>
</feature>
<feature type="compositionally biased region" description="Polar residues" evidence="2">
    <location>
        <begin position="834"/>
        <end position="845"/>
    </location>
</feature>
<feature type="compositionally biased region" description="Polar residues" evidence="2">
    <location>
        <begin position="858"/>
        <end position="871"/>
    </location>
</feature>
<feature type="domain" description="Ig-like" evidence="5">
    <location>
        <begin position="285"/>
        <end position="377"/>
    </location>
</feature>